<dbReference type="InterPro" id="IPR001695">
    <property type="entry name" value="Lysyl_oxidase"/>
</dbReference>
<dbReference type="Pfam" id="PF01186">
    <property type="entry name" value="Lysyl_oxidase"/>
    <property type="match status" value="1"/>
</dbReference>
<protein>
    <submittedName>
        <fullName evidence="2">Lysyl oxidase</fullName>
    </submittedName>
</protein>
<evidence type="ECO:0000313" key="3">
    <source>
        <dbReference type="Proteomes" id="UP001156441"/>
    </source>
</evidence>
<organism evidence="2 3">
    <name type="scientific">Actinophytocola gossypii</name>
    <dbReference type="NCBI Taxonomy" id="2812003"/>
    <lineage>
        <taxon>Bacteria</taxon>
        <taxon>Bacillati</taxon>
        <taxon>Actinomycetota</taxon>
        <taxon>Actinomycetes</taxon>
        <taxon>Pseudonocardiales</taxon>
        <taxon>Pseudonocardiaceae</taxon>
    </lineage>
</organism>
<proteinExistence type="predicted"/>
<name>A0ABT2J2B3_9PSEU</name>
<gene>
    <name evidence="2" type="ORF">JT362_02555</name>
</gene>
<comment type="caution">
    <text evidence="2">The sequence shown here is derived from an EMBL/GenBank/DDBJ whole genome shotgun (WGS) entry which is preliminary data.</text>
</comment>
<accession>A0ABT2J2B3</accession>
<feature type="chain" id="PRO_5045287917" evidence="1">
    <location>
        <begin position="25"/>
        <end position="320"/>
    </location>
</feature>
<evidence type="ECO:0000313" key="2">
    <source>
        <dbReference type="EMBL" id="MCT2582002.1"/>
    </source>
</evidence>
<dbReference type="RefSeq" id="WP_260189356.1">
    <property type="nucleotide sequence ID" value="NZ_JAFFZE010000004.1"/>
</dbReference>
<keyword evidence="1" id="KW-0732">Signal</keyword>
<dbReference type="Proteomes" id="UP001156441">
    <property type="component" value="Unassembled WGS sequence"/>
</dbReference>
<dbReference type="EMBL" id="JAFFZE010000004">
    <property type="protein sequence ID" value="MCT2582002.1"/>
    <property type="molecule type" value="Genomic_DNA"/>
</dbReference>
<reference evidence="2 3" key="1">
    <citation type="submission" date="2021-02" db="EMBL/GenBank/DDBJ databases">
        <title>Actinophytocola xerophila sp. nov., isolated from soil of cotton cropping field.</title>
        <authorList>
            <person name="Huang R."/>
            <person name="Chen X."/>
            <person name="Ge X."/>
            <person name="Liu W."/>
        </authorList>
    </citation>
    <scope>NUCLEOTIDE SEQUENCE [LARGE SCALE GENOMIC DNA]</scope>
    <source>
        <strain evidence="2 3">S1-96</strain>
    </source>
</reference>
<feature type="signal peptide" evidence="1">
    <location>
        <begin position="1"/>
        <end position="24"/>
    </location>
</feature>
<evidence type="ECO:0000256" key="1">
    <source>
        <dbReference type="SAM" id="SignalP"/>
    </source>
</evidence>
<keyword evidence="3" id="KW-1185">Reference proteome</keyword>
<sequence>MIKRYVAAAVAVLAATTLVSGASATPGETPGNGWLLPDLRQAPVGCPGGYGGDPAVCVDWDVCMVEDATAPNGPCVTTGRIGAVRLRFTSSEDNVGDGPLLLYAHRDGTDVPTMTVRQAFQNSADGSVPRTFGAAQRDTTTYAYYEPARSHQHWHLMGFERYRLRTPGGQELVADRKNGFCLGDRYDSHDAVTLPGLPHRGDAVALARYLRGNMCGHHNPLARDVVLGISVGKGDDYRHDVDFQWLDITAVPSGVYDLVNTVNADRTLLETDYANNSSSVAISLRWPGGARTTPEVITAPPEVRLLRSCPGRASCASGDG</sequence>